<comment type="similarity">
    <text evidence="2">Belongs to the BMT family.</text>
</comment>
<dbReference type="Proteomes" id="UP000253472">
    <property type="component" value="Unassembled WGS sequence"/>
</dbReference>
<evidence type="ECO:0000256" key="3">
    <source>
        <dbReference type="ARBA" id="ARBA00022676"/>
    </source>
</evidence>
<dbReference type="GO" id="GO:0016020">
    <property type="term" value="C:membrane"/>
    <property type="evidence" value="ECO:0007669"/>
    <property type="project" value="UniProtKB-SubCell"/>
</dbReference>
<evidence type="ECO:0000313" key="12">
    <source>
        <dbReference type="Proteomes" id="UP000253472"/>
    </source>
</evidence>
<dbReference type="InterPro" id="IPR021988">
    <property type="entry name" value="BMT1"/>
</dbReference>
<organism evidence="11 12">
    <name type="scientific">Candida viswanathii</name>
    <dbReference type="NCBI Taxonomy" id="5486"/>
    <lineage>
        <taxon>Eukaryota</taxon>
        <taxon>Fungi</taxon>
        <taxon>Dikarya</taxon>
        <taxon>Ascomycota</taxon>
        <taxon>Saccharomycotina</taxon>
        <taxon>Pichiomycetes</taxon>
        <taxon>Debaryomycetaceae</taxon>
        <taxon>Candida/Lodderomyces clade</taxon>
        <taxon>Candida</taxon>
    </lineage>
</organism>
<keyword evidence="6" id="KW-0735">Signal-anchor</keyword>
<accession>A0A367XMG8</accession>
<evidence type="ECO:0000256" key="10">
    <source>
        <dbReference type="SAM" id="Phobius"/>
    </source>
</evidence>
<evidence type="ECO:0000256" key="7">
    <source>
        <dbReference type="ARBA" id="ARBA00022989"/>
    </source>
</evidence>
<dbReference type="GO" id="GO:0000030">
    <property type="term" value="F:mannosyltransferase activity"/>
    <property type="evidence" value="ECO:0007669"/>
    <property type="project" value="InterPro"/>
</dbReference>
<proteinExistence type="inferred from homology"/>
<dbReference type="AlphaFoldDB" id="A0A367XMG8"/>
<comment type="subcellular location">
    <subcellularLocation>
        <location evidence="1">Membrane</location>
        <topology evidence="1">Single-pass type II membrane protein</topology>
    </subcellularLocation>
</comment>
<dbReference type="EMBL" id="QLNQ01000030">
    <property type="protein sequence ID" value="RCK54833.1"/>
    <property type="molecule type" value="Genomic_DNA"/>
</dbReference>
<comment type="caution">
    <text evidence="11">The sequence shown here is derived from an EMBL/GenBank/DDBJ whole genome shotgun (WGS) entry which is preliminary data.</text>
</comment>
<keyword evidence="5 10" id="KW-0812">Transmembrane</keyword>
<evidence type="ECO:0000256" key="1">
    <source>
        <dbReference type="ARBA" id="ARBA00004606"/>
    </source>
</evidence>
<keyword evidence="12" id="KW-1185">Reference proteome</keyword>
<evidence type="ECO:0000256" key="2">
    <source>
        <dbReference type="ARBA" id="ARBA00009486"/>
    </source>
</evidence>
<dbReference type="GO" id="GO:0071555">
    <property type="term" value="P:cell wall organization"/>
    <property type="evidence" value="ECO:0007669"/>
    <property type="project" value="UniProtKB-KW"/>
</dbReference>
<evidence type="ECO:0000256" key="9">
    <source>
        <dbReference type="ARBA" id="ARBA00023316"/>
    </source>
</evidence>
<dbReference type="STRING" id="5486.A0A367XMG8"/>
<name>A0A367XMG8_9ASCO</name>
<keyword evidence="9" id="KW-0961">Cell wall biogenesis/degradation</keyword>
<keyword evidence="4 11" id="KW-0808">Transferase</keyword>
<keyword evidence="3 11" id="KW-0328">Glycosyltransferase</keyword>
<sequence>MNTKNISQLSSLTSLLLLLLPLPGRLKRSQVPIVLLLLACISVLVIYSTLYLREEYLFPQYSLSGLDKLTQTGRKVVVFPKDCDLRQDQLGDYYINTLHGELLADDVIYKNKLSYRLKEVSYKPTSMSVFGTSNEETCTPSPIPFEVSRPYNLNADLYKVLRRFAREDNPYYREMWPFFPDLVSQLTTQTVQNHWYQMIGSSVWLEQYGVHFMISRIFYSKSGDKVKPVMSLSYVQIFDRDWKELENVDLIVPNDEEMGPEFKRVSYPAILPMPVYHNVGKQNGRFYGVEDPRIILVKNDKGYEEPIIIYNSHNRKISRIKSFQDLWSTVNLDMYRSMFIAWLWRSQKGKATVDEVLDRSHLKETYVKVKELKLPRTSDVPRKEKNWTPFINYEQRKKNGYDTELNLIYQFQDLKIVRCSLDHRDSECQWEYQRNEEKSPAVKRLRGGTELISINELLGQSNFNELKSFKLALARDKKQVWVGFARAALKNCGCGVKMYRPNLAVLVKDNNGYSITQISSFMDLNVPIIPWSDDFWICSGKNLLVPNGISSWGYARDKSGRLEDYLTLSLSRSDATVDLVFAKGILRQILTEAVLPPVEIKNDNNIKCAIKASKQFCQDYGKHANNEHQEQAKSLASDLLQNMNGIASAMAAAPPPPPPPQE</sequence>
<dbReference type="Pfam" id="PF12141">
    <property type="entry name" value="BMT"/>
    <property type="match status" value="1"/>
</dbReference>
<reference evidence="11 12" key="1">
    <citation type="submission" date="2018-06" db="EMBL/GenBank/DDBJ databases">
        <title>Whole genome sequencing of Candida tropicalis (genome annotated by CSBL at Korea University).</title>
        <authorList>
            <person name="Ahn J."/>
        </authorList>
    </citation>
    <scope>NUCLEOTIDE SEQUENCE [LARGE SCALE GENOMIC DNA]</scope>
    <source>
        <strain evidence="11 12">ATCC 20962</strain>
    </source>
</reference>
<gene>
    <name evidence="11" type="primary">BMT5_2</name>
    <name evidence="11" type="ORF">Cantr_03707</name>
</gene>
<evidence type="ECO:0000313" key="11">
    <source>
        <dbReference type="EMBL" id="RCK54833.1"/>
    </source>
</evidence>
<evidence type="ECO:0000256" key="5">
    <source>
        <dbReference type="ARBA" id="ARBA00022692"/>
    </source>
</evidence>
<feature type="transmembrane region" description="Helical" evidence="10">
    <location>
        <begin position="31"/>
        <end position="52"/>
    </location>
</feature>
<evidence type="ECO:0000256" key="8">
    <source>
        <dbReference type="ARBA" id="ARBA00023136"/>
    </source>
</evidence>
<keyword evidence="7 10" id="KW-1133">Transmembrane helix</keyword>
<evidence type="ECO:0000256" key="6">
    <source>
        <dbReference type="ARBA" id="ARBA00022968"/>
    </source>
</evidence>
<evidence type="ECO:0000256" key="4">
    <source>
        <dbReference type="ARBA" id="ARBA00022679"/>
    </source>
</evidence>
<protein>
    <submittedName>
        <fullName evidence="11">Beta-mannosyltransferase 5</fullName>
    </submittedName>
</protein>
<keyword evidence="8 10" id="KW-0472">Membrane</keyword>
<dbReference type="OrthoDB" id="3631276at2759"/>